<feature type="region of interest" description="Disordered" evidence="1">
    <location>
        <begin position="1"/>
        <end position="33"/>
    </location>
</feature>
<organism evidence="3 4">
    <name type="scientific">Sporothrix curviconia</name>
    <dbReference type="NCBI Taxonomy" id="1260050"/>
    <lineage>
        <taxon>Eukaryota</taxon>
        <taxon>Fungi</taxon>
        <taxon>Dikarya</taxon>
        <taxon>Ascomycota</taxon>
        <taxon>Pezizomycotina</taxon>
        <taxon>Sordariomycetes</taxon>
        <taxon>Sordariomycetidae</taxon>
        <taxon>Ophiostomatales</taxon>
        <taxon>Ophiostomataceae</taxon>
        <taxon>Sporothrix</taxon>
    </lineage>
</organism>
<feature type="compositionally biased region" description="Low complexity" evidence="1">
    <location>
        <begin position="310"/>
        <end position="319"/>
    </location>
</feature>
<feature type="compositionally biased region" description="Low complexity" evidence="1">
    <location>
        <begin position="67"/>
        <end position="91"/>
    </location>
</feature>
<dbReference type="Gene3D" id="1.10.472.80">
    <property type="entry name" value="Ypt/Rab-GAP domain of gyp1p, domain 3"/>
    <property type="match status" value="1"/>
</dbReference>
<name>A0ABP0BJ44_9PEZI</name>
<feature type="compositionally biased region" description="Low complexity" evidence="1">
    <location>
        <begin position="112"/>
        <end position="129"/>
    </location>
</feature>
<keyword evidence="4" id="KW-1185">Reference proteome</keyword>
<dbReference type="PANTHER" id="PTHR22957:SF263">
    <property type="entry name" value="MITOTIC CHECK POINT PROTEIN BUB2"/>
    <property type="match status" value="1"/>
</dbReference>
<protein>
    <submittedName>
        <fullName evidence="3">CDC16 protein</fullName>
    </submittedName>
</protein>
<proteinExistence type="predicted"/>
<evidence type="ECO:0000313" key="3">
    <source>
        <dbReference type="EMBL" id="CAK7219604.1"/>
    </source>
</evidence>
<feature type="compositionally biased region" description="Polar residues" evidence="1">
    <location>
        <begin position="327"/>
        <end position="338"/>
    </location>
</feature>
<dbReference type="Gene3D" id="1.10.8.270">
    <property type="entry name" value="putative rabgap domain of human tbc1 domain family member 14 like domains"/>
    <property type="match status" value="2"/>
</dbReference>
<evidence type="ECO:0000313" key="4">
    <source>
        <dbReference type="Proteomes" id="UP001642405"/>
    </source>
</evidence>
<accession>A0ABP0BJ44</accession>
<evidence type="ECO:0000256" key="1">
    <source>
        <dbReference type="SAM" id="MobiDB-lite"/>
    </source>
</evidence>
<comment type="caution">
    <text evidence="3">The sequence shown here is derived from an EMBL/GenBank/DDBJ whole genome shotgun (WGS) entry which is preliminary data.</text>
</comment>
<dbReference type="InterPro" id="IPR035969">
    <property type="entry name" value="Rab-GAP_TBC_sf"/>
</dbReference>
<feature type="domain" description="Rab-GAP TBC" evidence="2">
    <location>
        <begin position="179"/>
        <end position="449"/>
    </location>
</feature>
<reference evidence="3 4" key="1">
    <citation type="submission" date="2024-01" db="EMBL/GenBank/DDBJ databases">
        <authorList>
            <person name="Allen C."/>
            <person name="Tagirdzhanova G."/>
        </authorList>
    </citation>
    <scope>NUCLEOTIDE SEQUENCE [LARGE SCALE GENOMIC DNA]</scope>
</reference>
<gene>
    <name evidence="3" type="primary">cdc16</name>
    <name evidence="3" type="ORF">SCUCBS95973_003871</name>
</gene>
<dbReference type="PROSITE" id="PS50086">
    <property type="entry name" value="TBC_RABGAP"/>
    <property type="match status" value="1"/>
</dbReference>
<dbReference type="SMART" id="SM00164">
    <property type="entry name" value="TBC"/>
    <property type="match status" value="1"/>
</dbReference>
<feature type="region of interest" description="Disordered" evidence="1">
    <location>
        <begin position="67"/>
        <end position="136"/>
    </location>
</feature>
<sequence>MPSPAKDGTSAVPTLLPPSSLYPPPSSPSGHRTLRKLQSAHNLGAKANSTGAASMISQQRLLQQQHLQLHHQQQAQQQLQSIQAQQQRSSSPVRRNASGTNNRSPQRARANSDATSIQQISAAASANTSRRPLLGRSPALDTLSIDRLVRDGPPDGDVVGALNNLRWKILETGIKSDSDGMSSARIYVWLILLDCPVLETDAYLSLVHRGASPAYSKIRNDTFRTLTTDPLFRRRVSEASLIRLLNAIAWKLHDVREEKILKHPPMPPLPTARQSLPGMQQQHPQSAGNDGNSSRGVLSMLNSAAAAAGSASANTSPAAKNRARALTLTTEGSESSVSAEPGTYVQGMNVLAAPFLYAARSEAEAFVAFHQLLTKECPGYIRGAMDGVHKGLALVDKVLAIVDSKLSLYLLSKNLSAEIYAFPSVLTLCACTPPLPEVLRLWDFLFAYGPHLNILCIVAQLMMIRNQILTSPSPNKLLRSFPALQADSIKRVTLTIIRKLPSDVYAEIVNHAL</sequence>
<dbReference type="SUPFAM" id="SSF47923">
    <property type="entry name" value="Ypt/Rab-GAP domain of gyp1p"/>
    <property type="match status" value="3"/>
</dbReference>
<dbReference type="InterPro" id="IPR000195">
    <property type="entry name" value="Rab-GAP-TBC_dom"/>
</dbReference>
<dbReference type="Pfam" id="PF00566">
    <property type="entry name" value="RabGAP-TBC"/>
    <property type="match status" value="1"/>
</dbReference>
<feature type="compositionally biased region" description="Polar residues" evidence="1">
    <location>
        <begin position="272"/>
        <end position="295"/>
    </location>
</feature>
<dbReference type="PANTHER" id="PTHR22957">
    <property type="entry name" value="TBC1 DOMAIN FAMILY MEMBER GTPASE-ACTIVATING PROTEIN"/>
    <property type="match status" value="1"/>
</dbReference>
<feature type="region of interest" description="Disordered" evidence="1">
    <location>
        <begin position="262"/>
        <end position="295"/>
    </location>
</feature>
<evidence type="ECO:0000259" key="2">
    <source>
        <dbReference type="PROSITE" id="PS50086"/>
    </source>
</evidence>
<dbReference type="Proteomes" id="UP001642405">
    <property type="component" value="Unassembled WGS sequence"/>
</dbReference>
<dbReference type="EMBL" id="CAWUHB010000018">
    <property type="protein sequence ID" value="CAK7219604.1"/>
    <property type="molecule type" value="Genomic_DNA"/>
</dbReference>
<feature type="region of interest" description="Disordered" evidence="1">
    <location>
        <begin position="310"/>
        <end position="339"/>
    </location>
</feature>